<comment type="subcellular location">
    <subcellularLocation>
        <location evidence="1">Cell membrane</location>
        <topology evidence="1">Multi-pass membrane protein</topology>
    </subcellularLocation>
</comment>
<keyword evidence="4" id="KW-1003">Cell membrane</keyword>
<evidence type="ECO:0000256" key="3">
    <source>
        <dbReference type="ARBA" id="ARBA00022448"/>
    </source>
</evidence>
<feature type="transmembrane region" description="Helical" evidence="8">
    <location>
        <begin position="333"/>
        <end position="352"/>
    </location>
</feature>
<dbReference type="EMBL" id="MASR01000001">
    <property type="protein sequence ID" value="OFE13542.1"/>
    <property type="molecule type" value="Genomic_DNA"/>
</dbReference>
<feature type="transmembrane region" description="Helical" evidence="8">
    <location>
        <begin position="126"/>
        <end position="149"/>
    </location>
</feature>
<keyword evidence="3" id="KW-0813">Transport</keyword>
<gene>
    <name evidence="9" type="ORF">PHACT_10680</name>
</gene>
<dbReference type="Proteomes" id="UP000175669">
    <property type="component" value="Unassembled WGS sequence"/>
</dbReference>
<reference evidence="10" key="1">
    <citation type="submission" date="2016-07" db="EMBL/GenBank/DDBJ databases">
        <authorList>
            <person name="Florea S."/>
            <person name="Webb J.S."/>
            <person name="Jaromczyk J."/>
            <person name="Schardl C.L."/>
        </authorList>
    </citation>
    <scope>NUCLEOTIDE SEQUENCE [LARGE SCALE GENOMIC DNA]</scope>
    <source>
        <strain evidence="10">KCTC 42131</strain>
    </source>
</reference>
<evidence type="ECO:0000256" key="2">
    <source>
        <dbReference type="ARBA" id="ARBA00005658"/>
    </source>
</evidence>
<evidence type="ECO:0000256" key="1">
    <source>
        <dbReference type="ARBA" id="ARBA00004651"/>
    </source>
</evidence>
<dbReference type="GO" id="GO:0005886">
    <property type="term" value="C:plasma membrane"/>
    <property type="evidence" value="ECO:0007669"/>
    <property type="project" value="UniProtKB-SubCell"/>
</dbReference>
<dbReference type="NCBIfam" id="NF007399">
    <property type="entry name" value="PRK09928.1"/>
    <property type="match status" value="1"/>
</dbReference>
<evidence type="ECO:0000256" key="6">
    <source>
        <dbReference type="ARBA" id="ARBA00022989"/>
    </source>
</evidence>
<accession>A0A1E8CMN2</accession>
<protein>
    <submittedName>
        <fullName evidence="9">High-affinity choline transporter BetT</fullName>
    </submittedName>
</protein>
<feature type="transmembrane region" description="Helical" evidence="8">
    <location>
        <begin position="388"/>
        <end position="408"/>
    </location>
</feature>
<feature type="transmembrane region" description="Helical" evidence="8">
    <location>
        <begin position="443"/>
        <end position="463"/>
    </location>
</feature>
<evidence type="ECO:0000256" key="4">
    <source>
        <dbReference type="ARBA" id="ARBA00022475"/>
    </source>
</evidence>
<organism evidence="9 10">
    <name type="scientific">Pseudohongiella acticola</name>
    <dbReference type="NCBI Taxonomy" id="1524254"/>
    <lineage>
        <taxon>Bacteria</taxon>
        <taxon>Pseudomonadati</taxon>
        <taxon>Pseudomonadota</taxon>
        <taxon>Gammaproteobacteria</taxon>
        <taxon>Pseudomonadales</taxon>
        <taxon>Pseudohongiellaceae</taxon>
        <taxon>Pseudohongiella</taxon>
    </lineage>
</organism>
<evidence type="ECO:0000256" key="8">
    <source>
        <dbReference type="SAM" id="Phobius"/>
    </source>
</evidence>
<comment type="similarity">
    <text evidence="2">Belongs to the BCCT transporter (TC 2.A.15) family.</text>
</comment>
<evidence type="ECO:0000313" key="9">
    <source>
        <dbReference type="EMBL" id="OFE13542.1"/>
    </source>
</evidence>
<feature type="transmembrane region" description="Helical" evidence="8">
    <location>
        <begin position="177"/>
        <end position="202"/>
    </location>
</feature>
<keyword evidence="5 8" id="KW-0812">Transmembrane</keyword>
<evidence type="ECO:0000313" key="10">
    <source>
        <dbReference type="Proteomes" id="UP000175669"/>
    </source>
</evidence>
<feature type="transmembrane region" description="Helical" evidence="8">
    <location>
        <begin position="299"/>
        <end position="321"/>
    </location>
</feature>
<dbReference type="InterPro" id="IPR018093">
    <property type="entry name" value="BCCT_CS"/>
</dbReference>
<evidence type="ECO:0000256" key="5">
    <source>
        <dbReference type="ARBA" id="ARBA00022692"/>
    </source>
</evidence>
<dbReference type="AlphaFoldDB" id="A0A1E8CMN2"/>
<name>A0A1E8CMN2_9GAMM</name>
<dbReference type="STRING" id="1524254.PHACT_10680"/>
<comment type="caution">
    <text evidence="9">The sequence shown here is derived from an EMBL/GenBank/DDBJ whole genome shotgun (WGS) entry which is preliminary data.</text>
</comment>
<evidence type="ECO:0000256" key="7">
    <source>
        <dbReference type="ARBA" id="ARBA00023136"/>
    </source>
</evidence>
<dbReference type="Pfam" id="PF02028">
    <property type="entry name" value="BCCT"/>
    <property type="match status" value="1"/>
</dbReference>
<feature type="transmembrane region" description="Helical" evidence="8">
    <location>
        <begin position="38"/>
        <end position="56"/>
    </location>
</feature>
<dbReference type="PANTHER" id="PTHR30047">
    <property type="entry name" value="HIGH-AFFINITY CHOLINE TRANSPORT PROTEIN-RELATED"/>
    <property type="match status" value="1"/>
</dbReference>
<keyword evidence="6 8" id="KW-1133">Transmembrane helix</keyword>
<feature type="transmembrane region" description="Helical" evidence="8">
    <location>
        <begin position="214"/>
        <end position="237"/>
    </location>
</feature>
<dbReference type="InterPro" id="IPR000060">
    <property type="entry name" value="BCCT_transptr"/>
</dbReference>
<dbReference type="PANTHER" id="PTHR30047:SF7">
    <property type="entry name" value="HIGH-AFFINITY CHOLINE TRANSPORT PROTEIN"/>
    <property type="match status" value="1"/>
</dbReference>
<keyword evidence="10" id="KW-1185">Reference proteome</keyword>
<proteinExistence type="inferred from homology"/>
<dbReference type="PROSITE" id="PS01303">
    <property type="entry name" value="BCCT"/>
    <property type="match status" value="1"/>
</dbReference>
<feature type="transmembrane region" description="Helical" evidence="8">
    <location>
        <begin position="469"/>
        <end position="492"/>
    </location>
</feature>
<dbReference type="NCBIfam" id="TIGR00842">
    <property type="entry name" value="bcct"/>
    <property type="match status" value="1"/>
</dbReference>
<dbReference type="OrthoDB" id="9775735at2"/>
<feature type="transmembrane region" description="Helical" evidence="8">
    <location>
        <begin position="249"/>
        <end position="272"/>
    </location>
</feature>
<dbReference type="GO" id="GO:0022857">
    <property type="term" value="F:transmembrane transporter activity"/>
    <property type="evidence" value="ECO:0007669"/>
    <property type="project" value="InterPro"/>
</dbReference>
<feature type="transmembrane region" description="Helical" evidence="8">
    <location>
        <begin position="76"/>
        <end position="97"/>
    </location>
</feature>
<keyword evidence="7 8" id="KW-0472">Membrane</keyword>
<sequence length="502" mass="55100">MTGSAAGILLFALWALLFSEQATRVINAILAQISRGFGWFYFLSVLIFLLFVIGVAMSRFGDIRLGPDDARPEFPLWSWAAMLFAAGIGIDLLFFSVSEPLFHFLMPLDQTPGTVEAARHAMELTFLHWGLSGWGVYTLVGMSLAFFCYRRGLPLTIRSALYPIFGRHINGIAGHTVDIAAVLGTVFGIATSLGIGIIQLNFGLNYMFGLPEGLVVQTSLALLIVFFSAVSAVTGVGRGIRRLSEFNMVLALLLVLFVLVSGKTIFLLNVMVTNIGDYLSDFLQLSTDTYAFDRPVDWLNAWTVFFWAWWIAWGPFVGLFLARISRGRTVREFVAGTLILPLCFMMVWMSVIGNSAIDLAMTGEAGSDFAAQAIDHPGSSIYLFLESLPWAGVTTFVVSILAIVFFVTSGDSGSLVLSNLTVQHPRIEGNGLRDRSRQPDPASWLRIFWAVVIGVLTLSLLLADGMSTLQGAVVVMGLPFAIVLYLMMIALFKSLKQEVRHE</sequence>